<reference evidence="1 2" key="1">
    <citation type="submission" date="2017-02" db="EMBL/GenBank/DDBJ databases">
        <authorList>
            <person name="Peterson S.W."/>
        </authorList>
    </citation>
    <scope>NUCLEOTIDE SEQUENCE [LARGE SCALE GENOMIC DNA]</scope>
    <source>
        <strain evidence="1 2">DSM 25262</strain>
    </source>
</reference>
<sequence>MTRYLFTLFCLAFFISGWSQVIKERSSPVDIISMRYKESYVKITYSQPSKKGREIFGKLIPFGKEWSPGANEATEITLTKDLTLKGFLVKAGTYTIFTIPEKDKWTIIINKDVGLFGSYNYNPKQDLIRFDVPVHSTGDLVYEPLTMKFDQRNDVADLLIMWDRTMITIPIKFIN</sequence>
<dbReference type="OrthoDB" id="195456at2"/>
<organism evidence="1 2">
    <name type="scientific">Ohtaekwangia koreensis</name>
    <dbReference type="NCBI Taxonomy" id="688867"/>
    <lineage>
        <taxon>Bacteria</taxon>
        <taxon>Pseudomonadati</taxon>
        <taxon>Bacteroidota</taxon>
        <taxon>Cytophagia</taxon>
        <taxon>Cytophagales</taxon>
        <taxon>Fulvivirgaceae</taxon>
        <taxon>Ohtaekwangia</taxon>
    </lineage>
</organism>
<dbReference type="Proteomes" id="UP000190961">
    <property type="component" value="Unassembled WGS sequence"/>
</dbReference>
<accession>A0A1T5K840</accession>
<protein>
    <recommendedName>
        <fullName evidence="3">DUF2911 domain-containing protein</fullName>
    </recommendedName>
</protein>
<dbReference type="Pfam" id="PF11138">
    <property type="entry name" value="DUF2911"/>
    <property type="match status" value="1"/>
</dbReference>
<evidence type="ECO:0008006" key="3">
    <source>
        <dbReference type="Google" id="ProtNLM"/>
    </source>
</evidence>
<keyword evidence="2" id="KW-1185">Reference proteome</keyword>
<proteinExistence type="predicted"/>
<gene>
    <name evidence="1" type="ORF">SAMN05660236_1904</name>
</gene>
<name>A0A1T5K840_9BACT</name>
<dbReference type="AlphaFoldDB" id="A0A1T5K840"/>
<dbReference type="RefSeq" id="WP_143785675.1">
    <property type="nucleotide sequence ID" value="NZ_FUZU01000001.1"/>
</dbReference>
<dbReference type="EMBL" id="FUZU01000001">
    <property type="protein sequence ID" value="SKC59780.1"/>
    <property type="molecule type" value="Genomic_DNA"/>
</dbReference>
<dbReference type="STRING" id="688867.SAMN05660236_1904"/>
<dbReference type="InterPro" id="IPR021314">
    <property type="entry name" value="DUF2911"/>
</dbReference>
<evidence type="ECO:0000313" key="2">
    <source>
        <dbReference type="Proteomes" id="UP000190961"/>
    </source>
</evidence>
<evidence type="ECO:0000313" key="1">
    <source>
        <dbReference type="EMBL" id="SKC59780.1"/>
    </source>
</evidence>